<dbReference type="GO" id="GO:0090522">
    <property type="term" value="P:vesicle tethering involved in exocytosis"/>
    <property type="evidence" value="ECO:0007669"/>
    <property type="project" value="UniProtKB-UniRule"/>
</dbReference>
<evidence type="ECO:0000256" key="6">
    <source>
        <dbReference type="SAM" id="MobiDB-lite"/>
    </source>
</evidence>
<feature type="domain" description="Exocyst complex component Sec8 N-terminal" evidence="7">
    <location>
        <begin position="33"/>
        <end position="125"/>
    </location>
</feature>
<dbReference type="GO" id="GO:0006904">
    <property type="term" value="P:vesicle docking involved in exocytosis"/>
    <property type="evidence" value="ECO:0007669"/>
    <property type="project" value="InterPro"/>
</dbReference>
<dbReference type="GO" id="GO:0015031">
    <property type="term" value="P:protein transport"/>
    <property type="evidence" value="ECO:0007669"/>
    <property type="project" value="UniProtKB-KW"/>
</dbReference>
<evidence type="ECO:0000256" key="2">
    <source>
        <dbReference type="ARBA" id="ARBA00022448"/>
    </source>
</evidence>
<evidence type="ECO:0000259" key="8">
    <source>
        <dbReference type="Pfam" id="PF20652"/>
    </source>
</evidence>
<feature type="region of interest" description="Disordered" evidence="6">
    <location>
        <begin position="488"/>
        <end position="509"/>
    </location>
</feature>
<evidence type="ECO:0000256" key="3">
    <source>
        <dbReference type="ARBA" id="ARBA00022483"/>
    </source>
</evidence>
<evidence type="ECO:0000256" key="5">
    <source>
        <dbReference type="RuleBase" id="RU367079"/>
    </source>
</evidence>
<dbReference type="InterPro" id="IPR048630">
    <property type="entry name" value="Sec8_M"/>
</dbReference>
<reference evidence="9" key="1">
    <citation type="submission" date="2021-05" db="EMBL/GenBank/DDBJ databases">
        <authorList>
            <person name="Alioto T."/>
            <person name="Alioto T."/>
            <person name="Gomez Garrido J."/>
        </authorList>
    </citation>
    <scope>NUCLEOTIDE SEQUENCE</scope>
</reference>
<dbReference type="Pfam" id="PF20652">
    <property type="entry name" value="Sec8_C"/>
    <property type="match status" value="1"/>
</dbReference>
<organism evidence="9">
    <name type="scientific">Culex pipiens</name>
    <name type="common">House mosquito</name>
    <dbReference type="NCBI Taxonomy" id="7175"/>
    <lineage>
        <taxon>Eukaryota</taxon>
        <taxon>Metazoa</taxon>
        <taxon>Ecdysozoa</taxon>
        <taxon>Arthropoda</taxon>
        <taxon>Hexapoda</taxon>
        <taxon>Insecta</taxon>
        <taxon>Pterygota</taxon>
        <taxon>Neoptera</taxon>
        <taxon>Endopterygota</taxon>
        <taxon>Diptera</taxon>
        <taxon>Nematocera</taxon>
        <taxon>Culicoidea</taxon>
        <taxon>Culicidae</taxon>
        <taxon>Culicinae</taxon>
        <taxon>Culicini</taxon>
        <taxon>Culex</taxon>
        <taxon>Culex</taxon>
    </lineage>
</organism>
<evidence type="ECO:0000259" key="7">
    <source>
        <dbReference type="Pfam" id="PF04048"/>
    </source>
</evidence>
<protein>
    <recommendedName>
        <fullName evidence="5">Exocyst complex component Sec8</fullName>
    </recommendedName>
</protein>
<dbReference type="PANTHER" id="PTHR14146">
    <property type="entry name" value="EXOCYST COMPLEX COMPONENT 4"/>
    <property type="match status" value="1"/>
</dbReference>
<dbReference type="EMBL" id="HBUE01352739">
    <property type="protein sequence ID" value="CAG6604194.1"/>
    <property type="molecule type" value="Transcribed_RNA"/>
</dbReference>
<feature type="compositionally biased region" description="Basic residues" evidence="6">
    <location>
        <begin position="689"/>
        <end position="704"/>
    </location>
</feature>
<feature type="region of interest" description="Disordered" evidence="6">
    <location>
        <begin position="687"/>
        <end position="719"/>
    </location>
</feature>
<evidence type="ECO:0000256" key="1">
    <source>
        <dbReference type="ARBA" id="ARBA00010470"/>
    </source>
</evidence>
<dbReference type="Pfam" id="PF04048">
    <property type="entry name" value="Sec8_N"/>
    <property type="match status" value="1"/>
</dbReference>
<keyword evidence="3 5" id="KW-0268">Exocytosis</keyword>
<keyword evidence="2 5" id="KW-0813">Transport</keyword>
<feature type="region of interest" description="Disordered" evidence="6">
    <location>
        <begin position="451"/>
        <end position="473"/>
    </location>
</feature>
<dbReference type="PANTHER" id="PTHR14146:SF0">
    <property type="entry name" value="EXOCYST COMPLEX COMPONENT 4"/>
    <property type="match status" value="1"/>
</dbReference>
<proteinExistence type="inferred from homology"/>
<name>A0A8D8PJP6_CULPI</name>
<sequence length="1008" mass="114560">MSGCGLLVSVIKTLDASETNEQREREKLKIEKEFRKTDQRLNELVSQNDGDLTRVMQLFGKVSTQITGSRERIHVVKENLQTCKQLLRCRREELKKLYTDAVQHKYVLEMLDQVNELRKTPQQLASFMAKKHYLHATKLLMSSIETTEGPLKDVEGLNDLRQDFQNKRQQLYSKLLDELNKHLYISSTGDVLQSFQRQGSGRNSQHVAGASPFQRNVLRRSAERMEANTKARKALFEIAQNGYLDVDKSEIIEDTDLLDPDVNSTYFIGIIIECFALLNKVPESIESIRVQMQSELLTIVTKSTHHIITLNQQQHHQNPYQQQQYGPSNNSEELPERNIPILELLDLVFRQLKLIATAHQLTLKNYHNVIHRYSLAQTKAYDLIEYWGQAQAVLKLVLTDYLDIQNDSSDELMRAQFTEQATNINTFFSRRKVQGKKLMFKFDKSSHTSLLEPDTSAKEHRRNPSNVSNSTAKEDALNASVGNGQNLLNSSISKQTAPGLGPDRKKQERQLVCTPDAALVRQIYLPMMGYVHEIEGFMKCKSGQLCSLNTFLANYVKDAYLARGHNRNLQLTIESLSKTQDAWRSIITPEEMKRLGLTRPLLQNTVLVESRISETKKLILDLPTYSDELLKMVCSLLKTYRETCQAAYRGIVQPETEDKRIYSVAWLKDDDITRFLKSLPNWTDLKSSNARHRAQQQSGGKRHMKAEPSEEESPTAVQQRNVREAEMLTSNLGEGGISQQEILSDVGVLKELAILQESMEWFAGRITDFADDLRKPIVNGLMASGGMNASPIVVKDGMIKVLVNLALEFEELANTCLLVLHLEVRVQCFHYLKSSPSDKFKANNPNKNDSLEPDAKVLKLTKVLSDMDEALSSTLHPRKTKYVFEGLAHLASRILIMAANSMEFIDHAGVQRMCRNALALQQTLSSITASREVALDYARSFYEMFYLEPDEILTSIIEKGSQFTEMQYLNALHLICKNRGVTDQNTLAMYQQKLSDVLGTKPGMGVTV</sequence>
<comment type="similarity">
    <text evidence="1 5">Belongs to the SEC8 family.</text>
</comment>
<dbReference type="GO" id="GO:0000145">
    <property type="term" value="C:exocyst"/>
    <property type="evidence" value="ECO:0007669"/>
    <property type="project" value="UniProtKB-UniRule"/>
</dbReference>
<accession>A0A8D8PJP6</accession>
<dbReference type="GO" id="GO:0032584">
    <property type="term" value="C:growth cone membrane"/>
    <property type="evidence" value="ECO:0007669"/>
    <property type="project" value="TreeGrafter"/>
</dbReference>
<feature type="domain" description="Exocyst complex component Sec8 middle helical bundle" evidence="8">
    <location>
        <begin position="260"/>
        <end position="448"/>
    </location>
</feature>
<dbReference type="GO" id="GO:0045202">
    <property type="term" value="C:synapse"/>
    <property type="evidence" value="ECO:0007669"/>
    <property type="project" value="TreeGrafter"/>
</dbReference>
<evidence type="ECO:0000256" key="4">
    <source>
        <dbReference type="ARBA" id="ARBA00022927"/>
    </source>
</evidence>
<dbReference type="AlphaFoldDB" id="A0A8D8PJP6"/>
<dbReference type="GO" id="GO:0006612">
    <property type="term" value="P:protein targeting to membrane"/>
    <property type="evidence" value="ECO:0007669"/>
    <property type="project" value="UniProtKB-UniRule"/>
</dbReference>
<evidence type="ECO:0000313" key="9">
    <source>
        <dbReference type="EMBL" id="CAG6604194.1"/>
    </source>
</evidence>
<dbReference type="InterPro" id="IPR039682">
    <property type="entry name" value="Sec8/EXOC4"/>
</dbReference>
<keyword evidence="4 5" id="KW-0653">Protein transport</keyword>
<dbReference type="GO" id="GO:0007268">
    <property type="term" value="P:chemical synaptic transmission"/>
    <property type="evidence" value="ECO:0007669"/>
    <property type="project" value="TreeGrafter"/>
</dbReference>
<dbReference type="GO" id="GO:0006893">
    <property type="term" value="P:Golgi to plasma membrane transport"/>
    <property type="evidence" value="ECO:0007669"/>
    <property type="project" value="TreeGrafter"/>
</dbReference>
<comment type="function">
    <text evidence="5">Component of the exocyst complex involved in the docking of exocytic vesicles with fusion sites on the plasma membrane.</text>
</comment>
<dbReference type="EMBL" id="HBUE01245639">
    <property type="protein sequence ID" value="CAG6551895.1"/>
    <property type="molecule type" value="Transcribed_RNA"/>
</dbReference>
<dbReference type="InterPro" id="IPR007191">
    <property type="entry name" value="Sec8_exocyst_N"/>
</dbReference>